<proteinExistence type="predicted"/>
<name>A0A0D2FIU0_9EURO</name>
<accession>A0A0D2FIU0</accession>
<protein>
    <submittedName>
        <fullName evidence="1">Uncharacterized protein</fullName>
    </submittedName>
</protein>
<reference evidence="1 2" key="1">
    <citation type="submission" date="2015-01" db="EMBL/GenBank/DDBJ databases">
        <title>The Genome Sequence of Rhinocladiella mackenzie CBS 650.93.</title>
        <authorList>
            <consortium name="The Broad Institute Genomics Platform"/>
            <person name="Cuomo C."/>
            <person name="de Hoog S."/>
            <person name="Gorbushina A."/>
            <person name="Stielow B."/>
            <person name="Teixiera M."/>
            <person name="Abouelleil A."/>
            <person name="Chapman S.B."/>
            <person name="Priest M."/>
            <person name="Young S.K."/>
            <person name="Wortman J."/>
            <person name="Nusbaum C."/>
            <person name="Birren B."/>
        </authorList>
    </citation>
    <scope>NUCLEOTIDE SEQUENCE [LARGE SCALE GENOMIC DNA]</scope>
    <source>
        <strain evidence="1 2">CBS 650.93</strain>
    </source>
</reference>
<dbReference type="GeneID" id="25295927"/>
<dbReference type="Proteomes" id="UP000053617">
    <property type="component" value="Unassembled WGS sequence"/>
</dbReference>
<dbReference type="AlphaFoldDB" id="A0A0D2FIU0"/>
<dbReference type="EMBL" id="KN847480">
    <property type="protein sequence ID" value="KIX01917.1"/>
    <property type="molecule type" value="Genomic_DNA"/>
</dbReference>
<keyword evidence="2" id="KW-1185">Reference proteome</keyword>
<evidence type="ECO:0000313" key="2">
    <source>
        <dbReference type="Proteomes" id="UP000053617"/>
    </source>
</evidence>
<dbReference type="VEuPathDB" id="FungiDB:Z518_07856"/>
<evidence type="ECO:0000313" key="1">
    <source>
        <dbReference type="EMBL" id="KIX01917.1"/>
    </source>
</evidence>
<dbReference type="HOGENOM" id="CLU_2850916_0_0_1"/>
<gene>
    <name evidence="1" type="ORF">Z518_07856</name>
</gene>
<dbReference type="RefSeq" id="XP_013269053.1">
    <property type="nucleotide sequence ID" value="XM_013413599.1"/>
</dbReference>
<organism evidence="1 2">
    <name type="scientific">Rhinocladiella mackenziei CBS 650.93</name>
    <dbReference type="NCBI Taxonomy" id="1442369"/>
    <lineage>
        <taxon>Eukaryota</taxon>
        <taxon>Fungi</taxon>
        <taxon>Dikarya</taxon>
        <taxon>Ascomycota</taxon>
        <taxon>Pezizomycotina</taxon>
        <taxon>Eurotiomycetes</taxon>
        <taxon>Chaetothyriomycetidae</taxon>
        <taxon>Chaetothyriales</taxon>
        <taxon>Herpotrichiellaceae</taxon>
        <taxon>Rhinocladiella</taxon>
    </lineage>
</organism>
<sequence>MGEATNLFGIYVNEMLPHRPFVVFPKETTPASLRFQKPILFLAVLAAAAGAFDEQLDMTLHQQVQ</sequence>